<dbReference type="Gene3D" id="3.30.540.10">
    <property type="entry name" value="Fructose-1,6-Bisphosphatase, subunit A, domain 1"/>
    <property type="match status" value="1"/>
</dbReference>
<dbReference type="Pfam" id="PF00459">
    <property type="entry name" value="Inositol_P"/>
    <property type="match status" value="1"/>
</dbReference>
<organism evidence="5 6">
    <name type="scientific">Gloeomargarita lithophora Alchichica-D10</name>
    <dbReference type="NCBI Taxonomy" id="1188229"/>
    <lineage>
        <taxon>Bacteria</taxon>
        <taxon>Bacillati</taxon>
        <taxon>Cyanobacteriota</taxon>
        <taxon>Cyanophyceae</taxon>
        <taxon>Gloeomargaritales</taxon>
        <taxon>Gloeomargaritaceae</taxon>
        <taxon>Gloeomargarita</taxon>
    </lineage>
</organism>
<feature type="binding site" evidence="4">
    <location>
        <position position="216"/>
    </location>
    <ligand>
        <name>Mg(2+)</name>
        <dbReference type="ChEBI" id="CHEBI:18420"/>
        <label>1</label>
        <note>catalytic</note>
    </ligand>
</feature>
<name>A0A1J0ADN2_9CYAN</name>
<dbReference type="AlphaFoldDB" id="A0A1J0ADN2"/>
<feature type="binding site" evidence="4">
    <location>
        <position position="65"/>
    </location>
    <ligand>
        <name>Mg(2+)</name>
        <dbReference type="ChEBI" id="CHEBI:18420"/>
        <label>1</label>
        <note>catalytic</note>
    </ligand>
</feature>
<dbReference type="GO" id="GO:0046872">
    <property type="term" value="F:metal ion binding"/>
    <property type="evidence" value="ECO:0007669"/>
    <property type="project" value="UniProtKB-KW"/>
</dbReference>
<comment type="cofactor">
    <cofactor evidence="4">
        <name>Mg(2+)</name>
        <dbReference type="ChEBI" id="CHEBI:18420"/>
    </cofactor>
</comment>
<dbReference type="PANTHER" id="PTHR20854:SF4">
    <property type="entry name" value="INOSITOL-1-MONOPHOSPHATASE-RELATED"/>
    <property type="match status" value="1"/>
</dbReference>
<evidence type="ECO:0000256" key="2">
    <source>
        <dbReference type="ARBA" id="ARBA00022801"/>
    </source>
</evidence>
<dbReference type="GO" id="GO:0007165">
    <property type="term" value="P:signal transduction"/>
    <property type="evidence" value="ECO:0007669"/>
    <property type="project" value="TreeGrafter"/>
</dbReference>
<keyword evidence="2" id="KW-0378">Hydrolase</keyword>
<evidence type="ECO:0000256" key="1">
    <source>
        <dbReference type="ARBA" id="ARBA00022723"/>
    </source>
</evidence>
<gene>
    <name evidence="5" type="ORF">GlitD10_1729</name>
</gene>
<dbReference type="GO" id="GO:0006020">
    <property type="term" value="P:inositol metabolic process"/>
    <property type="evidence" value="ECO:0007669"/>
    <property type="project" value="TreeGrafter"/>
</dbReference>
<sequence>MDGRDIAIRDLLRRCGAQARQMAQTGFEVMEKGPSDYVTTVDQALDREFTQHFRQWFPADGLITEENPDSRQAYAQFPQRLWCIDPIDGTDDFVHHRPYYSLMVGLLEQYQPRAGWVYAPVLERMYWGGVGQGLYQQLPDDSITELPCKIPEPPSNWYCPLMIGDKDRHRYGTALERLIPGVDFQSMGSFGLKVVEVIRGRALVYMYFNQRVKIWDTVGPIALAQAAGLTCCDLAGHPLRFDPGAVDATSLGHQQRILVGWPDALAKLLPLIQQAVQMTEAL</sequence>
<proteinExistence type="predicted"/>
<dbReference type="OrthoDB" id="9772456at2"/>
<dbReference type="KEGG" id="glt:GlitD10_1729"/>
<evidence type="ECO:0000256" key="4">
    <source>
        <dbReference type="PIRSR" id="PIRSR600760-2"/>
    </source>
</evidence>
<feature type="binding site" evidence="4">
    <location>
        <position position="87"/>
    </location>
    <ligand>
        <name>Mg(2+)</name>
        <dbReference type="ChEBI" id="CHEBI:18420"/>
        <label>1</label>
        <note>catalytic</note>
    </ligand>
</feature>
<dbReference type="SUPFAM" id="SSF56655">
    <property type="entry name" value="Carbohydrate phosphatase"/>
    <property type="match status" value="1"/>
</dbReference>
<dbReference type="Gene3D" id="3.40.190.80">
    <property type="match status" value="1"/>
</dbReference>
<feature type="binding site" evidence="4">
    <location>
        <position position="85"/>
    </location>
    <ligand>
        <name>Mg(2+)</name>
        <dbReference type="ChEBI" id="CHEBI:18420"/>
        <label>1</label>
        <note>catalytic</note>
    </ligand>
</feature>
<keyword evidence="6" id="KW-1185">Reference proteome</keyword>
<evidence type="ECO:0000313" key="5">
    <source>
        <dbReference type="EMBL" id="APB34054.1"/>
    </source>
</evidence>
<dbReference type="InterPro" id="IPR020583">
    <property type="entry name" value="Inositol_monoP_metal-BS"/>
</dbReference>
<dbReference type="PANTHER" id="PTHR20854">
    <property type="entry name" value="INOSITOL MONOPHOSPHATASE"/>
    <property type="match status" value="1"/>
</dbReference>
<dbReference type="GO" id="GO:0008934">
    <property type="term" value="F:inositol monophosphate 1-phosphatase activity"/>
    <property type="evidence" value="ECO:0007669"/>
    <property type="project" value="TreeGrafter"/>
</dbReference>
<dbReference type="PROSITE" id="PS00629">
    <property type="entry name" value="IMP_1"/>
    <property type="match status" value="1"/>
</dbReference>
<dbReference type="Proteomes" id="UP000180235">
    <property type="component" value="Chromosome"/>
</dbReference>
<dbReference type="RefSeq" id="WP_071454552.1">
    <property type="nucleotide sequence ID" value="NZ_CP017675.1"/>
</dbReference>
<dbReference type="EMBL" id="CP017675">
    <property type="protein sequence ID" value="APB34054.1"/>
    <property type="molecule type" value="Genomic_DNA"/>
</dbReference>
<evidence type="ECO:0000256" key="3">
    <source>
        <dbReference type="ARBA" id="ARBA00022842"/>
    </source>
</evidence>
<dbReference type="PRINTS" id="PR00377">
    <property type="entry name" value="IMPHPHTASES"/>
</dbReference>
<keyword evidence="1 4" id="KW-0479">Metal-binding</keyword>
<dbReference type="STRING" id="1188229.GlitD10_1729"/>
<reference evidence="5 6" key="1">
    <citation type="submission" date="2016-10" db="EMBL/GenBank/DDBJ databases">
        <title>Description of Gloeomargarita lithophora gen. nov., sp. nov., a thylakoid-bearing basal-branching cyanobacterium with intracellular carbonates, and proposal for Gloeomargaritales ord. nov.</title>
        <authorList>
            <person name="Moreira D."/>
            <person name="Tavera R."/>
            <person name="Benzerara K."/>
            <person name="Skouri-Panet F."/>
            <person name="Couradeau E."/>
            <person name="Gerard E."/>
            <person name="Loussert C."/>
            <person name="Novelo E."/>
            <person name="Zivanovic Y."/>
            <person name="Lopez-Garcia P."/>
        </authorList>
    </citation>
    <scope>NUCLEOTIDE SEQUENCE [LARGE SCALE GENOMIC DNA]</scope>
    <source>
        <strain evidence="5 6">D10</strain>
    </source>
</reference>
<evidence type="ECO:0000313" key="6">
    <source>
        <dbReference type="Proteomes" id="UP000180235"/>
    </source>
</evidence>
<protein>
    <submittedName>
        <fullName evidence="5">Archaeal fructose-1,6-bisphosphatase and related enzymes of inositol monophosphatase family</fullName>
    </submittedName>
</protein>
<feature type="binding site" evidence="4">
    <location>
        <position position="88"/>
    </location>
    <ligand>
        <name>Mg(2+)</name>
        <dbReference type="ChEBI" id="CHEBI:18420"/>
        <label>1</label>
        <note>catalytic</note>
    </ligand>
</feature>
<accession>A0A1J0ADN2</accession>
<dbReference type="InterPro" id="IPR000760">
    <property type="entry name" value="Inositol_monophosphatase-like"/>
</dbReference>
<dbReference type="CDD" id="cd01637">
    <property type="entry name" value="IMPase_like"/>
    <property type="match status" value="1"/>
</dbReference>
<keyword evidence="3 4" id="KW-0460">Magnesium</keyword>